<accession>A0AC34F7Q0</accession>
<dbReference type="WBParaSite" id="ES5_v2.g13315.t1">
    <property type="protein sequence ID" value="ES5_v2.g13315.t1"/>
    <property type="gene ID" value="ES5_v2.g13315"/>
</dbReference>
<protein>
    <submittedName>
        <fullName evidence="2">Uncharacterized protein</fullName>
    </submittedName>
</protein>
<dbReference type="Proteomes" id="UP000887579">
    <property type="component" value="Unplaced"/>
</dbReference>
<reference evidence="2" key="1">
    <citation type="submission" date="2022-11" db="UniProtKB">
        <authorList>
            <consortium name="WormBaseParasite"/>
        </authorList>
    </citation>
    <scope>IDENTIFICATION</scope>
</reference>
<organism evidence="1 2">
    <name type="scientific">Panagrolaimus sp. ES5</name>
    <dbReference type="NCBI Taxonomy" id="591445"/>
    <lineage>
        <taxon>Eukaryota</taxon>
        <taxon>Metazoa</taxon>
        <taxon>Ecdysozoa</taxon>
        <taxon>Nematoda</taxon>
        <taxon>Chromadorea</taxon>
        <taxon>Rhabditida</taxon>
        <taxon>Tylenchina</taxon>
        <taxon>Panagrolaimomorpha</taxon>
        <taxon>Panagrolaimoidea</taxon>
        <taxon>Panagrolaimidae</taxon>
        <taxon>Panagrolaimus</taxon>
    </lineage>
</organism>
<name>A0AC34F7Q0_9BILA</name>
<evidence type="ECO:0000313" key="1">
    <source>
        <dbReference type="Proteomes" id="UP000887579"/>
    </source>
</evidence>
<evidence type="ECO:0000313" key="2">
    <source>
        <dbReference type="WBParaSite" id="ES5_v2.g13315.t1"/>
    </source>
</evidence>
<proteinExistence type="predicted"/>
<sequence>MDENAWDLVEGGNASDSGAEHHHHQNRRSRSSSNLSKVGGGNDAAGAIFGYDGKEIDAEALSMIIDQERKERNRRSKSPAVESLRKVSRVILEKVRIKPKKKEDWILFVKAQDLGDVALDEWCQRPKEWIYQSPKTASTLFPKILSSALLKDRKKEKAADIKCQAYIAKILRKQKRANFVGEDKIFIDKHRRKIKVNLAIISIAFLFLFTAFNALQNLQTSINGDMGADSLFALYLSLSISSLFVPSFVLNRLGSKLTLVTAFSIYIVYMIANFLPKYYSLLPVSILTGIAGSCLWAAKCVYITESGIKYAKLNVEHNNVVIVRFFGYFFMVVHLGQVAGNLISSFVLTDIFGIPHVHSDIVDTTCGHGFIDNISMLSEQAVINLQRPPNEAFLSIVTINLCCSLIALLIVVLFLNALKRDEASKTKAPHFTLDVLKLTWKNLRRPKPLLLVPLTLTWKNLRRPKPLLLVPLTVFNGIEQAFAAGLYTKAYVGCGLGISHIGYVMTAFGVADAICSLVFGPLIKLFGRMPLFIFGAVINILMIMTLMIWPLNPSDNALFYVIAGVWGMADGVWNTQINGFWVALVGRSSLEVAFANYRFWISLGLAIGFALIRFVTIDMYLLISFVFLLVGILGYLIIELYELLAAYFKHLFEACFFICGMTPPNKKDEEAEKLEEVSESVSDEDDEETDKSDDEEMTTDIKQNK</sequence>